<proteinExistence type="predicted"/>
<feature type="region of interest" description="Disordered" evidence="1">
    <location>
        <begin position="31"/>
        <end position="65"/>
    </location>
</feature>
<feature type="transmembrane region" description="Helical" evidence="2">
    <location>
        <begin position="6"/>
        <end position="24"/>
    </location>
</feature>
<evidence type="ECO:0000313" key="4">
    <source>
        <dbReference type="Proteomes" id="UP000198914"/>
    </source>
</evidence>
<keyword evidence="2" id="KW-0812">Transmembrane</keyword>
<evidence type="ECO:0000256" key="1">
    <source>
        <dbReference type="SAM" id="MobiDB-lite"/>
    </source>
</evidence>
<accession>A0A1H3QBN1</accession>
<keyword evidence="2" id="KW-1133">Transmembrane helix</keyword>
<keyword evidence="2" id="KW-0472">Membrane</keyword>
<dbReference type="Proteomes" id="UP000198914">
    <property type="component" value="Unassembled WGS sequence"/>
</dbReference>
<sequence length="65" mass="7097">MGIEALIGGLFMVTLLAAIGLAVWSKARTEKMMREGQQPSPLARKEPDPQFAPDKDVTDPERVTS</sequence>
<dbReference type="AlphaFoldDB" id="A0A1H3QBN1"/>
<dbReference type="RefSeq" id="WP_092645016.1">
    <property type="nucleotide sequence ID" value="NZ_FNPX01000006.1"/>
</dbReference>
<evidence type="ECO:0000313" key="3">
    <source>
        <dbReference type="EMBL" id="SDZ10826.1"/>
    </source>
</evidence>
<reference evidence="4" key="1">
    <citation type="submission" date="2016-10" db="EMBL/GenBank/DDBJ databases">
        <authorList>
            <person name="Varghese N."/>
            <person name="Submissions S."/>
        </authorList>
    </citation>
    <scope>NUCLEOTIDE SEQUENCE [LARGE SCALE GENOMIC DNA]</scope>
    <source>
        <strain evidence="4">DSM 100420</strain>
    </source>
</reference>
<organism evidence="3 4">
    <name type="scientific">Jannaschia faecimaris</name>
    <dbReference type="NCBI Taxonomy" id="1244108"/>
    <lineage>
        <taxon>Bacteria</taxon>
        <taxon>Pseudomonadati</taxon>
        <taxon>Pseudomonadota</taxon>
        <taxon>Alphaproteobacteria</taxon>
        <taxon>Rhodobacterales</taxon>
        <taxon>Roseobacteraceae</taxon>
        <taxon>Jannaschia</taxon>
    </lineage>
</organism>
<feature type="compositionally biased region" description="Basic and acidic residues" evidence="1">
    <location>
        <begin position="43"/>
        <end position="65"/>
    </location>
</feature>
<dbReference type="OrthoDB" id="7873573at2"/>
<gene>
    <name evidence="3" type="ORF">SAMN05444004_10665</name>
</gene>
<dbReference type="EMBL" id="FNPX01000006">
    <property type="protein sequence ID" value="SDZ10826.1"/>
    <property type="molecule type" value="Genomic_DNA"/>
</dbReference>
<protein>
    <submittedName>
        <fullName evidence="3">Uncharacterized protein</fullName>
    </submittedName>
</protein>
<evidence type="ECO:0000256" key="2">
    <source>
        <dbReference type="SAM" id="Phobius"/>
    </source>
</evidence>
<name>A0A1H3QBN1_9RHOB</name>
<keyword evidence="4" id="KW-1185">Reference proteome</keyword>